<dbReference type="Proteomes" id="UP000033140">
    <property type="component" value="Unassembled WGS sequence"/>
</dbReference>
<evidence type="ECO:0000256" key="4">
    <source>
        <dbReference type="ARBA" id="ARBA00026071"/>
    </source>
</evidence>
<dbReference type="InterPro" id="IPR001353">
    <property type="entry name" value="Proteasome_sua/b"/>
</dbReference>
<reference evidence="6 7" key="2">
    <citation type="journal article" date="2014" name="J. Gen. Appl. Microbiol.">
        <title>The early diverging ascomycetous budding yeast Saitoella complicata has three histone deacetylases belonging to the Clr6, Hos2, and Rpd3 lineages.</title>
        <authorList>
            <person name="Nishida H."/>
            <person name="Matsumoto T."/>
            <person name="Kondo S."/>
            <person name="Hamamoto M."/>
            <person name="Yoshikawa H."/>
        </authorList>
    </citation>
    <scope>NUCLEOTIDE SEQUENCE [LARGE SCALE GENOMIC DNA]</scope>
    <source>
        <strain evidence="6 7">NRRL Y-17804</strain>
    </source>
</reference>
<evidence type="ECO:0000313" key="7">
    <source>
        <dbReference type="Proteomes" id="UP000033140"/>
    </source>
</evidence>
<dbReference type="OrthoDB" id="268428at2759"/>
<comment type="subunit">
    <text evidence="5">Component of the proteasome complex.</text>
</comment>
<keyword evidence="1 5" id="KW-0963">Cytoplasm</keyword>
<evidence type="ECO:0000313" key="6">
    <source>
        <dbReference type="EMBL" id="GAO47069.1"/>
    </source>
</evidence>
<proteinExistence type="inferred from homology"/>
<dbReference type="PROSITE" id="PS51476">
    <property type="entry name" value="PROTEASOME_BETA_2"/>
    <property type="match status" value="1"/>
</dbReference>
<evidence type="ECO:0000256" key="2">
    <source>
        <dbReference type="ARBA" id="ARBA00022942"/>
    </source>
</evidence>
<dbReference type="GO" id="GO:0005634">
    <property type="term" value="C:nucleus"/>
    <property type="evidence" value="ECO:0007669"/>
    <property type="project" value="UniProtKB-SubCell"/>
</dbReference>
<gene>
    <name evidence="6" type="ORF">G7K_1281-t1</name>
</gene>
<dbReference type="PANTHER" id="PTHR32194">
    <property type="entry name" value="METALLOPROTEASE TLDD"/>
    <property type="match status" value="1"/>
</dbReference>
<dbReference type="Pfam" id="PF00227">
    <property type="entry name" value="Proteasome"/>
    <property type="match status" value="1"/>
</dbReference>
<dbReference type="PANTHER" id="PTHR32194:SF2">
    <property type="entry name" value="PROTEASOME SUBUNIT BETA TYPE-1"/>
    <property type="match status" value="1"/>
</dbReference>
<evidence type="ECO:0000256" key="5">
    <source>
        <dbReference type="RuleBase" id="RU004203"/>
    </source>
</evidence>
<comment type="function">
    <text evidence="5">Component of the proteasome, a multicatalytic proteinase complex which is characterized by its ability to cleave peptides with Arg, Phe, Tyr, Leu, and Glu adjacent to the leaving group at neutral or slightly basic pH. The proteasome has an ATP-dependent proteolytic activity.</text>
</comment>
<dbReference type="OMA" id="MKRDHDK"/>
<protein>
    <recommendedName>
        <fullName evidence="5">Proteasome subunit beta</fullName>
    </recommendedName>
</protein>
<dbReference type="SUPFAM" id="SSF56235">
    <property type="entry name" value="N-terminal nucleophile aminohydrolases (Ntn hydrolases)"/>
    <property type="match status" value="1"/>
</dbReference>
<name>A0A0E9NB54_SAICN</name>
<keyword evidence="2 5" id="KW-0647">Proteasome</keyword>
<sequence length="194" mass="21770">MEVLLALTGKDFVLTASNKAFVRGISVLKTTDDKSRTLSPHNLMLFSGEAGDTVNFAEFIQANMQLYGMQNNCELDPKATASFVRRELADSLRSRKPYQVNLLLAGFDTRTSEPHLYWLDYLAAQATVPYAAHGYGAYYCLSIFDRYHRSDISLEEALDIMGKAVAEVEKRMPMDLKGFLLKVVDKDGVRELEA</sequence>
<evidence type="ECO:0000256" key="3">
    <source>
        <dbReference type="ARBA" id="ARBA00023242"/>
    </source>
</evidence>
<comment type="similarity">
    <text evidence="5">Belongs to the peptidase T1B family.</text>
</comment>
<comment type="subunit">
    <text evidence="4">The 26S proteasome consists of a 20S proteasome core and two 19S regulatory subunits. The 20S proteasome core is composed of 28 subunits that are arranged in four stacked rings, resulting in a barrel-shaped structure. The two end rings are each formed by seven alpha subunits, and the two central rings are each formed by seven beta subunits. The catalytic chamber with the active sites is on the inside of the barrel.</text>
</comment>
<dbReference type="InterPro" id="IPR023333">
    <property type="entry name" value="Proteasome_suB-type"/>
</dbReference>
<dbReference type="GO" id="GO:0010498">
    <property type="term" value="P:proteasomal protein catabolic process"/>
    <property type="evidence" value="ECO:0007669"/>
    <property type="project" value="InterPro"/>
</dbReference>
<organism evidence="6 7">
    <name type="scientific">Saitoella complicata (strain BCRC 22490 / CBS 7301 / JCM 7358 / NBRC 10748 / NRRL Y-17804)</name>
    <dbReference type="NCBI Taxonomy" id="698492"/>
    <lineage>
        <taxon>Eukaryota</taxon>
        <taxon>Fungi</taxon>
        <taxon>Dikarya</taxon>
        <taxon>Ascomycota</taxon>
        <taxon>Taphrinomycotina</taxon>
        <taxon>Taphrinomycotina incertae sedis</taxon>
        <taxon>Saitoella</taxon>
    </lineage>
</organism>
<dbReference type="GO" id="GO:0019774">
    <property type="term" value="C:proteasome core complex, beta-subunit complex"/>
    <property type="evidence" value="ECO:0007669"/>
    <property type="project" value="UniProtKB-ARBA"/>
</dbReference>
<dbReference type="InterPro" id="IPR029055">
    <property type="entry name" value="Ntn_hydrolases_N"/>
</dbReference>
<dbReference type="STRING" id="698492.A0A0E9NB54"/>
<dbReference type="InterPro" id="IPR035206">
    <property type="entry name" value="Proteasome_beta2"/>
</dbReference>
<evidence type="ECO:0000256" key="1">
    <source>
        <dbReference type="ARBA" id="ARBA00022490"/>
    </source>
</evidence>
<reference evidence="6 7" key="1">
    <citation type="journal article" date="2011" name="J. Gen. Appl. Microbiol.">
        <title>Draft genome sequencing of the enigmatic yeast Saitoella complicata.</title>
        <authorList>
            <person name="Nishida H."/>
            <person name="Hamamoto M."/>
            <person name="Sugiyama J."/>
        </authorList>
    </citation>
    <scope>NUCLEOTIDE SEQUENCE [LARGE SCALE GENOMIC DNA]</scope>
    <source>
        <strain evidence="6 7">NRRL Y-17804</strain>
    </source>
</reference>
<accession>A0A0E9NB54</accession>
<dbReference type="AlphaFoldDB" id="A0A0E9NB54"/>
<keyword evidence="3 5" id="KW-0539">Nucleus</keyword>
<dbReference type="CDD" id="cd03758">
    <property type="entry name" value="proteasome_beta_type_2"/>
    <property type="match status" value="1"/>
</dbReference>
<dbReference type="FunFam" id="3.60.20.10:FF:000008">
    <property type="entry name" value="Proteasome subunit beta type-4"/>
    <property type="match status" value="1"/>
</dbReference>
<comment type="subcellular location">
    <subcellularLocation>
        <location evidence="5">Cytoplasm</location>
    </subcellularLocation>
    <subcellularLocation>
        <location evidence="5">Nucleus</location>
    </subcellularLocation>
</comment>
<dbReference type="RefSeq" id="XP_019026347.1">
    <property type="nucleotide sequence ID" value="XM_019171543.1"/>
</dbReference>
<dbReference type="GO" id="GO:0005737">
    <property type="term" value="C:cytoplasm"/>
    <property type="evidence" value="ECO:0007669"/>
    <property type="project" value="UniProtKB-SubCell"/>
</dbReference>
<dbReference type="EMBL" id="BACD03000007">
    <property type="protein sequence ID" value="GAO47069.1"/>
    <property type="molecule type" value="Genomic_DNA"/>
</dbReference>
<dbReference type="Gene3D" id="3.60.20.10">
    <property type="entry name" value="Glutamine Phosphoribosylpyrophosphate, subunit 1, domain 1"/>
    <property type="match status" value="1"/>
</dbReference>
<keyword evidence="7" id="KW-1185">Reference proteome</keyword>
<comment type="caution">
    <text evidence="6">The sequence shown here is derived from an EMBL/GenBank/DDBJ whole genome shotgun (WGS) entry which is preliminary data.</text>
</comment>
<reference evidence="6 7" key="3">
    <citation type="journal article" date="2015" name="Genome Announc.">
        <title>Draft Genome Sequence of the Archiascomycetous Yeast Saitoella complicata.</title>
        <authorList>
            <person name="Yamauchi K."/>
            <person name="Kondo S."/>
            <person name="Hamamoto M."/>
            <person name="Takahashi Y."/>
            <person name="Ogura Y."/>
            <person name="Hayashi T."/>
            <person name="Nishida H."/>
        </authorList>
    </citation>
    <scope>NUCLEOTIDE SEQUENCE [LARGE SCALE GENOMIC DNA]</scope>
    <source>
        <strain evidence="6 7">NRRL Y-17804</strain>
    </source>
</reference>